<proteinExistence type="predicted"/>
<accession>A0A8X8ZPU3</accession>
<evidence type="ECO:0000256" key="1">
    <source>
        <dbReference type="SAM" id="MobiDB-lite"/>
    </source>
</evidence>
<evidence type="ECO:0000313" key="2">
    <source>
        <dbReference type="EMBL" id="KAG6411764.1"/>
    </source>
</evidence>
<comment type="caution">
    <text evidence="2">The sequence shown here is derived from an EMBL/GenBank/DDBJ whole genome shotgun (WGS) entry which is preliminary data.</text>
</comment>
<dbReference type="EMBL" id="PNBA02000010">
    <property type="protein sequence ID" value="KAG6411764.1"/>
    <property type="molecule type" value="Genomic_DNA"/>
</dbReference>
<organism evidence="2">
    <name type="scientific">Salvia splendens</name>
    <name type="common">Scarlet sage</name>
    <dbReference type="NCBI Taxonomy" id="180675"/>
    <lineage>
        <taxon>Eukaryota</taxon>
        <taxon>Viridiplantae</taxon>
        <taxon>Streptophyta</taxon>
        <taxon>Embryophyta</taxon>
        <taxon>Tracheophyta</taxon>
        <taxon>Spermatophyta</taxon>
        <taxon>Magnoliopsida</taxon>
        <taxon>eudicotyledons</taxon>
        <taxon>Gunneridae</taxon>
        <taxon>Pentapetalae</taxon>
        <taxon>asterids</taxon>
        <taxon>lamiids</taxon>
        <taxon>Lamiales</taxon>
        <taxon>Lamiaceae</taxon>
        <taxon>Nepetoideae</taxon>
        <taxon>Mentheae</taxon>
        <taxon>Salviinae</taxon>
        <taxon>Salvia</taxon>
        <taxon>Salvia subgen. Calosphace</taxon>
        <taxon>core Calosphace</taxon>
    </lineage>
</organism>
<keyword evidence="3" id="KW-1185">Reference proteome</keyword>
<evidence type="ECO:0000313" key="3">
    <source>
        <dbReference type="Proteomes" id="UP000298416"/>
    </source>
</evidence>
<feature type="compositionally biased region" description="Basic and acidic residues" evidence="1">
    <location>
        <begin position="14"/>
        <end position="76"/>
    </location>
</feature>
<name>A0A8X8ZPU3_SALSN</name>
<gene>
    <name evidence="2" type="ORF">SASPL_129848</name>
</gene>
<protein>
    <submittedName>
        <fullName evidence="2">Uncharacterized protein</fullName>
    </submittedName>
</protein>
<dbReference type="Proteomes" id="UP000298416">
    <property type="component" value="Unassembled WGS sequence"/>
</dbReference>
<reference evidence="2" key="1">
    <citation type="submission" date="2018-01" db="EMBL/GenBank/DDBJ databases">
        <authorList>
            <person name="Mao J.F."/>
        </authorList>
    </citation>
    <scope>NUCLEOTIDE SEQUENCE</scope>
    <source>
        <strain evidence="2">Huo1</strain>
        <tissue evidence="2">Leaf</tissue>
    </source>
</reference>
<feature type="region of interest" description="Disordered" evidence="1">
    <location>
        <begin position="1"/>
        <end position="77"/>
    </location>
</feature>
<sequence>MGKFHVSSDSDYEPTEREKAQLRKEKARREKQKAQRMKEKKEKAAQRLKETKGKEERKEIKVKEEMKETKEKGFGKREKKTRAKKYPLLSNYLRLYFPEEARVEEYLRMIPKQDCISFENSWDKIYRAEFFIARKLENFAYRFRCLVIKHLKP</sequence>
<reference evidence="2" key="2">
    <citation type="submission" date="2020-08" db="EMBL/GenBank/DDBJ databases">
        <title>Plant Genome Project.</title>
        <authorList>
            <person name="Zhang R.-G."/>
        </authorList>
    </citation>
    <scope>NUCLEOTIDE SEQUENCE</scope>
    <source>
        <strain evidence="2">Huo1</strain>
        <tissue evidence="2">Leaf</tissue>
    </source>
</reference>
<dbReference type="AlphaFoldDB" id="A0A8X8ZPU3"/>